<accession>A0A2K9NHT2</accession>
<dbReference type="KEGG" id="ncb:C0V82_20210"/>
<gene>
    <name evidence="1" type="ORF">C0V82_20210</name>
</gene>
<dbReference type="EMBL" id="CP025612">
    <property type="protein sequence ID" value="AUN32647.1"/>
    <property type="molecule type" value="Genomic_DNA"/>
</dbReference>
<organism evidence="1 2">
    <name type="scientific">Niveispirillum cyanobacteriorum</name>
    <dbReference type="NCBI Taxonomy" id="1612173"/>
    <lineage>
        <taxon>Bacteria</taxon>
        <taxon>Pseudomonadati</taxon>
        <taxon>Pseudomonadota</taxon>
        <taxon>Alphaproteobacteria</taxon>
        <taxon>Rhodospirillales</taxon>
        <taxon>Azospirillaceae</taxon>
        <taxon>Niveispirillum</taxon>
    </lineage>
</organism>
<dbReference type="InterPro" id="IPR032710">
    <property type="entry name" value="NTF2-like_dom_sf"/>
</dbReference>
<sequence length="170" mass="18413">MQNFTDHKRASKHLYRNGRHFGAFIVAILIAGLLMPAHGQGTQQSAIMAAETARLDAQVARDTKTVASLLAPTATYIHANGSVQAKDEFLADLEAGKIRHRDVSLTDRVVELRGDVGITHGKIDLTVGADRRISGRYTGVYAQEGGTWKLLSWQTTPIQPGTPEPAGISR</sequence>
<dbReference type="SUPFAM" id="SSF54427">
    <property type="entry name" value="NTF2-like"/>
    <property type="match status" value="1"/>
</dbReference>
<name>A0A2K9NHT2_9PROT</name>
<evidence type="ECO:0000313" key="2">
    <source>
        <dbReference type="Proteomes" id="UP000234752"/>
    </source>
</evidence>
<protein>
    <submittedName>
        <fullName evidence="1">Uncharacterized protein</fullName>
    </submittedName>
</protein>
<dbReference type="Proteomes" id="UP000234752">
    <property type="component" value="Chromosome eg_2"/>
</dbReference>
<dbReference type="InterPro" id="IPR027843">
    <property type="entry name" value="DUF4440"/>
</dbReference>
<dbReference type="RefSeq" id="WP_102114180.1">
    <property type="nucleotide sequence ID" value="NZ_BMGN01000010.1"/>
</dbReference>
<keyword evidence="2" id="KW-1185">Reference proteome</keyword>
<dbReference type="Gene3D" id="3.10.450.50">
    <property type="match status" value="1"/>
</dbReference>
<dbReference type="AlphaFoldDB" id="A0A2K9NHT2"/>
<dbReference type="OrthoDB" id="5383110at2"/>
<reference evidence="1 2" key="1">
    <citation type="submission" date="2017-12" db="EMBL/GenBank/DDBJ databases">
        <title>Genomes of bacteria within cyanobacterial aggregates.</title>
        <authorList>
            <person name="Cai H."/>
        </authorList>
    </citation>
    <scope>NUCLEOTIDE SEQUENCE [LARGE SCALE GENOMIC DNA]</scope>
    <source>
        <strain evidence="1 2">TH16</strain>
    </source>
</reference>
<dbReference type="Pfam" id="PF14534">
    <property type="entry name" value="DUF4440"/>
    <property type="match status" value="1"/>
</dbReference>
<evidence type="ECO:0000313" key="1">
    <source>
        <dbReference type="EMBL" id="AUN32647.1"/>
    </source>
</evidence>
<proteinExistence type="predicted"/>